<evidence type="ECO:0000313" key="3">
    <source>
        <dbReference type="EMBL" id="VAX32839.1"/>
    </source>
</evidence>
<dbReference type="InterPro" id="IPR028098">
    <property type="entry name" value="Glyco_trans_4-like_N"/>
</dbReference>
<dbReference type="Pfam" id="PF00534">
    <property type="entry name" value="Glycos_transf_1"/>
    <property type="match status" value="1"/>
</dbReference>
<organism evidence="3">
    <name type="scientific">hydrothermal vent metagenome</name>
    <dbReference type="NCBI Taxonomy" id="652676"/>
    <lineage>
        <taxon>unclassified sequences</taxon>
        <taxon>metagenomes</taxon>
        <taxon>ecological metagenomes</taxon>
    </lineage>
</organism>
<evidence type="ECO:0000259" key="1">
    <source>
        <dbReference type="Pfam" id="PF00534"/>
    </source>
</evidence>
<name>A0A3B1CS63_9ZZZZ</name>
<dbReference type="SUPFAM" id="SSF53756">
    <property type="entry name" value="UDP-Glycosyltransferase/glycogen phosphorylase"/>
    <property type="match status" value="1"/>
</dbReference>
<dbReference type="Gene3D" id="3.40.50.2000">
    <property type="entry name" value="Glycogen Phosphorylase B"/>
    <property type="match status" value="2"/>
</dbReference>
<dbReference type="InterPro" id="IPR001296">
    <property type="entry name" value="Glyco_trans_1"/>
</dbReference>
<feature type="domain" description="Glycosyl transferase family 1" evidence="1">
    <location>
        <begin position="193"/>
        <end position="351"/>
    </location>
</feature>
<dbReference type="CDD" id="cd03801">
    <property type="entry name" value="GT4_PimA-like"/>
    <property type="match status" value="1"/>
</dbReference>
<accession>A0A3B1CS63</accession>
<dbReference type="EMBL" id="UOGG01000223">
    <property type="protein sequence ID" value="VAX32839.1"/>
    <property type="molecule type" value="Genomic_DNA"/>
</dbReference>
<dbReference type="PANTHER" id="PTHR12526">
    <property type="entry name" value="GLYCOSYLTRANSFERASE"/>
    <property type="match status" value="1"/>
</dbReference>
<dbReference type="Pfam" id="PF13439">
    <property type="entry name" value="Glyco_transf_4"/>
    <property type="match status" value="1"/>
</dbReference>
<reference evidence="3" key="1">
    <citation type="submission" date="2018-06" db="EMBL/GenBank/DDBJ databases">
        <authorList>
            <person name="Zhirakovskaya E."/>
        </authorList>
    </citation>
    <scope>NUCLEOTIDE SEQUENCE</scope>
</reference>
<proteinExistence type="predicted"/>
<dbReference type="AlphaFoldDB" id="A0A3B1CS63"/>
<gene>
    <name evidence="3" type="ORF">MNBD_NITROSPINAE05-199</name>
</gene>
<keyword evidence="3" id="KW-0808">Transferase</keyword>
<feature type="domain" description="Glycosyltransferase subfamily 4-like N-terminal" evidence="2">
    <location>
        <begin position="13"/>
        <end position="180"/>
    </location>
</feature>
<dbReference type="GO" id="GO:0016757">
    <property type="term" value="F:glycosyltransferase activity"/>
    <property type="evidence" value="ECO:0007669"/>
    <property type="project" value="InterPro"/>
</dbReference>
<sequence length="379" mass="43743">MKIAVIRYKYVNYGGAEGFLDQYANQLADAGHEVHIFAHQWEAGEHPRIQVHSVAAWTCNAWVRALSFSWFADREIRKGNYDIVQSHERLFCQDIYRAGDGCHREWLAQRKKFLSLLKSFSLSFNPFHRLILAMEKGLFEKGWCGKIIAISEMVKKDIQKHYRVPDDKIEVVYNGVSLTRFHPENKNRYRLSIREKLNIPEKEILIIFVGSGFERKGLQFLLQSLKFLPSDNWHLLLMGKGNWKRYLKFVAKKNQKKIHCHEPVDDLEKYYAAADIFVLPSIYEPFGNANLEALASGLPVVTSRNSGAAEILDHGGNGRVIENPSDPREIAENINALFDPMVRECMGQKARSLAEKFSQEKNLQEMIKVYQKVLSIRSK</sequence>
<protein>
    <submittedName>
        <fullName evidence="3">UDP-glucose:(Heptosyl) LPS alpha1,3-glucosyltransferase WaaG</fullName>
    </submittedName>
</protein>
<evidence type="ECO:0000259" key="2">
    <source>
        <dbReference type="Pfam" id="PF13439"/>
    </source>
</evidence>
<dbReference type="PANTHER" id="PTHR12526:SF623">
    <property type="entry name" value="WABG"/>
    <property type="match status" value="1"/>
</dbReference>
<feature type="non-terminal residue" evidence="3">
    <location>
        <position position="379"/>
    </location>
</feature>